<keyword evidence="1" id="KW-0723">Serine/threonine-protein kinase</keyword>
<dbReference type="Gene3D" id="3.30.565.10">
    <property type="entry name" value="Histidine kinase-like ATPase, C-terminal domain"/>
    <property type="match status" value="1"/>
</dbReference>
<reference evidence="3 4" key="1">
    <citation type="submission" date="2020-08" db="EMBL/GenBank/DDBJ databases">
        <title>Sequencing the genomes of 1000 actinobacteria strains.</title>
        <authorList>
            <person name="Klenk H.-P."/>
        </authorList>
    </citation>
    <scope>NUCLEOTIDE SEQUENCE [LARGE SCALE GENOMIC DNA]</scope>
    <source>
        <strain evidence="3 4">DSM 45784</strain>
    </source>
</reference>
<dbReference type="GO" id="GO:0004674">
    <property type="term" value="F:protein serine/threonine kinase activity"/>
    <property type="evidence" value="ECO:0007669"/>
    <property type="project" value="UniProtKB-KW"/>
</dbReference>
<dbReference type="SUPFAM" id="SSF55874">
    <property type="entry name" value="ATPase domain of HSP90 chaperone/DNA topoisomerase II/histidine kinase"/>
    <property type="match status" value="1"/>
</dbReference>
<feature type="domain" description="Histidine kinase/HSP90-like ATPase" evidence="2">
    <location>
        <begin position="16"/>
        <end position="123"/>
    </location>
</feature>
<dbReference type="CDD" id="cd16936">
    <property type="entry name" value="HATPase_RsbW-like"/>
    <property type="match status" value="1"/>
</dbReference>
<evidence type="ECO:0000256" key="1">
    <source>
        <dbReference type="ARBA" id="ARBA00022527"/>
    </source>
</evidence>
<dbReference type="RefSeq" id="WP_184881326.1">
    <property type="nucleotide sequence ID" value="NZ_BOOV01000007.1"/>
</dbReference>
<dbReference type="AlphaFoldDB" id="A0A7W7D7W6"/>
<name>A0A7W7D7W6_9ACTN</name>
<accession>A0A7W7D7W6</accession>
<dbReference type="InterPro" id="IPR003594">
    <property type="entry name" value="HATPase_dom"/>
</dbReference>
<comment type="caution">
    <text evidence="3">The sequence shown here is derived from an EMBL/GenBank/DDBJ whole genome shotgun (WGS) entry which is preliminary data.</text>
</comment>
<sequence length="146" mass="15484">MSAWRMSRSFLGTSPSVREARRFVTTFLAGWPIVESAELIVSELAANAVRHTASGTFGGQFQVMIHAQHDRVWLGVVDAGAAYGPSVFSPEDDEEGGRGLMIVGALADTYGIRGDERGRTVWALLLVNAGKNAPAAPLPGSEASRA</sequence>
<keyword evidence="1" id="KW-0418">Kinase</keyword>
<evidence type="ECO:0000313" key="4">
    <source>
        <dbReference type="Proteomes" id="UP000542210"/>
    </source>
</evidence>
<keyword evidence="1" id="KW-0808">Transferase</keyword>
<dbReference type="Proteomes" id="UP000542210">
    <property type="component" value="Unassembled WGS sequence"/>
</dbReference>
<dbReference type="PANTHER" id="PTHR35526:SF3">
    <property type="entry name" value="ANTI-SIGMA-F FACTOR RSBW"/>
    <property type="match status" value="1"/>
</dbReference>
<evidence type="ECO:0000313" key="3">
    <source>
        <dbReference type="EMBL" id="MBB4701923.1"/>
    </source>
</evidence>
<dbReference type="InterPro" id="IPR050267">
    <property type="entry name" value="Anti-sigma-factor_SerPK"/>
</dbReference>
<gene>
    <name evidence="3" type="ORF">BJ982_003467</name>
</gene>
<dbReference type="PANTHER" id="PTHR35526">
    <property type="entry name" value="ANTI-SIGMA-F FACTOR RSBW-RELATED"/>
    <property type="match status" value="1"/>
</dbReference>
<dbReference type="InterPro" id="IPR036890">
    <property type="entry name" value="HATPase_C_sf"/>
</dbReference>
<evidence type="ECO:0000259" key="2">
    <source>
        <dbReference type="Pfam" id="PF13581"/>
    </source>
</evidence>
<dbReference type="EMBL" id="JACHND010000001">
    <property type="protein sequence ID" value="MBB4701923.1"/>
    <property type="molecule type" value="Genomic_DNA"/>
</dbReference>
<organism evidence="3 4">
    <name type="scientific">Sphaerisporangium siamense</name>
    <dbReference type="NCBI Taxonomy" id="795645"/>
    <lineage>
        <taxon>Bacteria</taxon>
        <taxon>Bacillati</taxon>
        <taxon>Actinomycetota</taxon>
        <taxon>Actinomycetes</taxon>
        <taxon>Streptosporangiales</taxon>
        <taxon>Streptosporangiaceae</taxon>
        <taxon>Sphaerisporangium</taxon>
    </lineage>
</organism>
<proteinExistence type="predicted"/>
<dbReference type="Pfam" id="PF13581">
    <property type="entry name" value="HATPase_c_2"/>
    <property type="match status" value="1"/>
</dbReference>
<protein>
    <submittedName>
        <fullName evidence="3">Anti-sigma regulatory factor (Ser/Thr protein kinase)</fullName>
    </submittedName>
</protein>
<keyword evidence="4" id="KW-1185">Reference proteome</keyword>